<dbReference type="InterPro" id="IPR002035">
    <property type="entry name" value="VWF_A"/>
</dbReference>
<feature type="transmembrane region" description="Helical" evidence="3">
    <location>
        <begin position="67"/>
        <end position="86"/>
    </location>
</feature>
<evidence type="ECO:0000313" key="6">
    <source>
        <dbReference type="Proteomes" id="UP000234341"/>
    </source>
</evidence>
<dbReference type="RefSeq" id="WP_101684733.1">
    <property type="nucleotide sequence ID" value="NZ_PJRP01000019.1"/>
</dbReference>
<keyword evidence="3" id="KW-1133">Transmembrane helix</keyword>
<dbReference type="Pfam" id="PF13519">
    <property type="entry name" value="VWA_2"/>
    <property type="match status" value="1"/>
</dbReference>
<sequence length="531" mass="58043">MSDGFHALAQFHFLRPAWLLVLIAAVWLPWAVRRQGDVRRRWRGTIAPHLLDALVVREGRHRAVRPVHLTALALALGAIALAGPAWERERPPFLSDKAPLAIAVDLTPDMNAIDITPTRLERAKLKIKALLDHRDGGRTALYAYAGSTHLVLPLTDDAALLQTFVDALQTAVMPVPGKDSALAIRTIGAALSKEPVPGTILLLTDGVEPAATAALQQRDKRTQIVVLAIGTTAGGPLKAGDGAAPGLDAAALHRLRDTGIPVATLTTDSDDDVAWVQRHVQSHVEQASAQDTLRWHDAGWPLTIPIAVLALLWFRKGWTIRWLASLALAALVAVPPADVRAQASPPPPGWHFVDLWLTHDQQGRCAFARGDYAAAATLFDDPMWRGVAYYRAGKFDDAARAFEQISSTDAQFNLGNALARQNKYPEAAARYRLVLQQRPGWPPAQRNLTLMQQAIERQKQAEKNNKGDEEPPDLKPDKIEIDASKPLPHPGGDKMQRGLVQQNADMWMRAIQTSPTALLARKFALQSQGRP</sequence>
<dbReference type="SUPFAM" id="SSF53300">
    <property type="entry name" value="vWA-like"/>
    <property type="match status" value="1"/>
</dbReference>
<keyword evidence="3" id="KW-0812">Transmembrane</keyword>
<evidence type="ECO:0000256" key="1">
    <source>
        <dbReference type="PROSITE-ProRule" id="PRU00339"/>
    </source>
</evidence>
<dbReference type="InterPro" id="IPR036465">
    <property type="entry name" value="vWFA_dom_sf"/>
</dbReference>
<evidence type="ECO:0000256" key="3">
    <source>
        <dbReference type="SAM" id="Phobius"/>
    </source>
</evidence>
<feature type="region of interest" description="Disordered" evidence="2">
    <location>
        <begin position="458"/>
        <end position="501"/>
    </location>
</feature>
<dbReference type="InterPro" id="IPR050768">
    <property type="entry name" value="UPF0353/GerABKA_families"/>
</dbReference>
<name>A0A2N5C4S3_9BURK</name>
<evidence type="ECO:0000256" key="2">
    <source>
        <dbReference type="SAM" id="MobiDB-lite"/>
    </source>
</evidence>
<evidence type="ECO:0000313" key="5">
    <source>
        <dbReference type="EMBL" id="PLP97206.1"/>
    </source>
</evidence>
<dbReference type="Proteomes" id="UP000234341">
    <property type="component" value="Unassembled WGS sequence"/>
</dbReference>
<dbReference type="SUPFAM" id="SSF48452">
    <property type="entry name" value="TPR-like"/>
    <property type="match status" value="1"/>
</dbReference>
<reference evidence="5 6" key="1">
    <citation type="submission" date="2017-12" db="EMBL/GenBank/DDBJ databases">
        <title>Genome sequence of the active heterotrophic nitrifier-denitrifier, Cupriavidus pauculus UM1.</title>
        <authorList>
            <person name="Putonti C."/>
            <person name="Castignetti D."/>
        </authorList>
    </citation>
    <scope>NUCLEOTIDE SEQUENCE [LARGE SCALE GENOMIC DNA]</scope>
    <source>
        <strain evidence="5 6">UM1</strain>
    </source>
</reference>
<feature type="transmembrane region" description="Helical" evidence="3">
    <location>
        <begin position="12"/>
        <end position="32"/>
    </location>
</feature>
<dbReference type="PROSITE" id="PS50005">
    <property type="entry name" value="TPR"/>
    <property type="match status" value="1"/>
</dbReference>
<evidence type="ECO:0000259" key="4">
    <source>
        <dbReference type="Pfam" id="PF13519"/>
    </source>
</evidence>
<dbReference type="InterPro" id="IPR019734">
    <property type="entry name" value="TPR_rpt"/>
</dbReference>
<dbReference type="PANTHER" id="PTHR22550">
    <property type="entry name" value="SPORE GERMINATION PROTEIN"/>
    <property type="match status" value="1"/>
</dbReference>
<dbReference type="Gene3D" id="1.25.40.10">
    <property type="entry name" value="Tetratricopeptide repeat domain"/>
    <property type="match status" value="1"/>
</dbReference>
<feature type="domain" description="VWFA" evidence="4">
    <location>
        <begin position="101"/>
        <end position="206"/>
    </location>
</feature>
<accession>A0A2N5C4S3</accession>
<dbReference type="Pfam" id="PF13174">
    <property type="entry name" value="TPR_6"/>
    <property type="match status" value="2"/>
</dbReference>
<proteinExistence type="predicted"/>
<organism evidence="5 6">
    <name type="scientific">Cupriavidus pauculus</name>
    <dbReference type="NCBI Taxonomy" id="82633"/>
    <lineage>
        <taxon>Bacteria</taxon>
        <taxon>Pseudomonadati</taxon>
        <taxon>Pseudomonadota</taxon>
        <taxon>Betaproteobacteria</taxon>
        <taxon>Burkholderiales</taxon>
        <taxon>Burkholderiaceae</taxon>
        <taxon>Cupriavidus</taxon>
    </lineage>
</organism>
<dbReference type="OrthoDB" id="9807628at2"/>
<keyword evidence="3" id="KW-0472">Membrane</keyword>
<dbReference type="Gene3D" id="3.40.50.410">
    <property type="entry name" value="von Willebrand factor, type A domain"/>
    <property type="match status" value="1"/>
</dbReference>
<feature type="compositionally biased region" description="Basic and acidic residues" evidence="2">
    <location>
        <begin position="458"/>
        <end position="483"/>
    </location>
</feature>
<keyword evidence="1" id="KW-0802">TPR repeat</keyword>
<dbReference type="InterPro" id="IPR011990">
    <property type="entry name" value="TPR-like_helical_dom_sf"/>
</dbReference>
<gene>
    <name evidence="5" type="ORF">CYJ10_28210</name>
</gene>
<comment type="caution">
    <text evidence="5">The sequence shown here is derived from an EMBL/GenBank/DDBJ whole genome shotgun (WGS) entry which is preliminary data.</text>
</comment>
<feature type="repeat" description="TPR" evidence="1">
    <location>
        <begin position="408"/>
        <end position="441"/>
    </location>
</feature>
<dbReference type="EMBL" id="PJRP01000019">
    <property type="protein sequence ID" value="PLP97206.1"/>
    <property type="molecule type" value="Genomic_DNA"/>
</dbReference>
<dbReference type="AlphaFoldDB" id="A0A2N5C4S3"/>
<dbReference type="PANTHER" id="PTHR22550:SF14">
    <property type="entry name" value="VWFA DOMAIN-CONTAINING PROTEIN"/>
    <property type="match status" value="1"/>
</dbReference>
<protein>
    <recommendedName>
        <fullName evidence="4">VWFA domain-containing protein</fullName>
    </recommendedName>
</protein>